<dbReference type="PANTHER" id="PTHR30329:SF21">
    <property type="entry name" value="LIPOPROTEIN YIAD-RELATED"/>
    <property type="match status" value="1"/>
</dbReference>
<evidence type="ECO:0000256" key="2">
    <source>
        <dbReference type="ARBA" id="ARBA00023136"/>
    </source>
</evidence>
<gene>
    <name evidence="6" type="ORF">IC230_26045</name>
</gene>
<dbReference type="PROSITE" id="PS01068">
    <property type="entry name" value="OMPA_1"/>
    <property type="match status" value="1"/>
</dbReference>
<evidence type="ECO:0000256" key="3">
    <source>
        <dbReference type="ARBA" id="ARBA00023237"/>
    </source>
</evidence>
<evidence type="ECO:0000256" key="1">
    <source>
        <dbReference type="ARBA" id="ARBA00004442"/>
    </source>
</evidence>
<dbReference type="CDD" id="cd07185">
    <property type="entry name" value="OmpA_C-like"/>
    <property type="match status" value="1"/>
</dbReference>
<organism evidence="6 7">
    <name type="scientific">Spirosoma validum</name>
    <dbReference type="NCBI Taxonomy" id="2771355"/>
    <lineage>
        <taxon>Bacteria</taxon>
        <taxon>Pseudomonadati</taxon>
        <taxon>Bacteroidota</taxon>
        <taxon>Cytophagia</taxon>
        <taxon>Cytophagales</taxon>
        <taxon>Cytophagaceae</taxon>
        <taxon>Spirosoma</taxon>
    </lineage>
</organism>
<dbReference type="InterPro" id="IPR006690">
    <property type="entry name" value="OMPA-like_CS"/>
</dbReference>
<dbReference type="PROSITE" id="PS51123">
    <property type="entry name" value="OMPA_2"/>
    <property type="match status" value="1"/>
</dbReference>
<accession>A0A927GFW8</accession>
<dbReference type="PANTHER" id="PTHR30329">
    <property type="entry name" value="STATOR ELEMENT OF FLAGELLAR MOTOR COMPLEX"/>
    <property type="match status" value="1"/>
</dbReference>
<comment type="caution">
    <text evidence="6">The sequence shown here is derived from an EMBL/GenBank/DDBJ whole genome shotgun (WGS) entry which is preliminary data.</text>
</comment>
<protein>
    <submittedName>
        <fullName evidence="6">OmpA family protein</fullName>
    </submittedName>
</protein>
<evidence type="ECO:0000313" key="7">
    <source>
        <dbReference type="Proteomes" id="UP000653797"/>
    </source>
</evidence>
<sequence length="182" mass="20004">MSNGADTTELKIGEAVDSAGNALKDATAKLGAFFKRKLPSGLELNIPEFGIENNLVKFIEDTSKPVDKTTWFNFDRLLFDTGKATLRPESQEQLTNIAAILKEYPNVHIKLGGYTDNTGSAEVNKKLSQERADSVMGELIRLGIDKSRLEAEGYGPEYPVASNDTEAGRAENRRIAIRVTQK</sequence>
<dbReference type="InterPro" id="IPR050330">
    <property type="entry name" value="Bact_OuterMem_StrucFunc"/>
</dbReference>
<dbReference type="AlphaFoldDB" id="A0A927GFW8"/>
<evidence type="ECO:0000313" key="6">
    <source>
        <dbReference type="EMBL" id="MBD2756382.1"/>
    </source>
</evidence>
<dbReference type="Pfam" id="PF00691">
    <property type="entry name" value="OmpA"/>
    <property type="match status" value="1"/>
</dbReference>
<dbReference type="PRINTS" id="PR01023">
    <property type="entry name" value="NAFLGMOTY"/>
</dbReference>
<keyword evidence="2 4" id="KW-0472">Membrane</keyword>
<dbReference type="GO" id="GO:0009279">
    <property type="term" value="C:cell outer membrane"/>
    <property type="evidence" value="ECO:0007669"/>
    <property type="project" value="UniProtKB-SubCell"/>
</dbReference>
<dbReference type="EMBL" id="JACXAA010000012">
    <property type="protein sequence ID" value="MBD2756382.1"/>
    <property type="molecule type" value="Genomic_DNA"/>
</dbReference>
<dbReference type="Gene3D" id="3.30.1330.60">
    <property type="entry name" value="OmpA-like domain"/>
    <property type="match status" value="1"/>
</dbReference>
<keyword evidence="7" id="KW-1185">Reference proteome</keyword>
<dbReference type="SUPFAM" id="SSF103088">
    <property type="entry name" value="OmpA-like"/>
    <property type="match status" value="1"/>
</dbReference>
<dbReference type="PRINTS" id="PR01021">
    <property type="entry name" value="OMPADOMAIN"/>
</dbReference>
<comment type="subcellular location">
    <subcellularLocation>
        <location evidence="1">Cell outer membrane</location>
    </subcellularLocation>
</comment>
<dbReference type="InterPro" id="IPR036737">
    <property type="entry name" value="OmpA-like_sf"/>
</dbReference>
<keyword evidence="3" id="KW-0998">Cell outer membrane</keyword>
<feature type="domain" description="OmpA-like" evidence="5">
    <location>
        <begin position="66"/>
        <end position="182"/>
    </location>
</feature>
<reference evidence="6" key="1">
    <citation type="submission" date="2020-09" db="EMBL/GenBank/DDBJ databases">
        <authorList>
            <person name="Kim M.K."/>
        </authorList>
    </citation>
    <scope>NUCLEOTIDE SEQUENCE</scope>
    <source>
        <strain evidence="6">BT704</strain>
    </source>
</reference>
<evidence type="ECO:0000256" key="4">
    <source>
        <dbReference type="PROSITE-ProRule" id="PRU00473"/>
    </source>
</evidence>
<proteinExistence type="predicted"/>
<dbReference type="Proteomes" id="UP000653797">
    <property type="component" value="Unassembled WGS sequence"/>
</dbReference>
<dbReference type="InterPro" id="IPR006665">
    <property type="entry name" value="OmpA-like"/>
</dbReference>
<evidence type="ECO:0000259" key="5">
    <source>
        <dbReference type="PROSITE" id="PS51123"/>
    </source>
</evidence>
<dbReference type="InterPro" id="IPR006664">
    <property type="entry name" value="OMP_bac"/>
</dbReference>
<name>A0A927GFW8_9BACT</name>